<evidence type="ECO:0000259" key="17">
    <source>
        <dbReference type="PROSITE" id="PS50209"/>
    </source>
</evidence>
<keyword evidence="18" id="KW-0131">Cell cycle</keyword>
<dbReference type="SUPFAM" id="SSF140990">
    <property type="entry name" value="FtsH protease domain-like"/>
    <property type="match status" value="1"/>
</dbReference>
<dbReference type="NCBIfam" id="TIGR01241">
    <property type="entry name" value="FtsH_fam"/>
    <property type="match status" value="1"/>
</dbReference>
<feature type="binding site" evidence="15">
    <location>
        <position position="438"/>
    </location>
    <ligand>
        <name>Zn(2+)</name>
        <dbReference type="ChEBI" id="CHEBI:29105"/>
        <note>catalytic</note>
    </ligand>
</feature>
<dbReference type="GO" id="GO:0051301">
    <property type="term" value="P:cell division"/>
    <property type="evidence" value="ECO:0007669"/>
    <property type="project" value="UniProtKB-KW"/>
</dbReference>
<evidence type="ECO:0000256" key="15">
    <source>
        <dbReference type="HAMAP-Rule" id="MF_01458"/>
    </source>
</evidence>
<dbReference type="PROSITE" id="PS50209">
    <property type="entry name" value="CARD"/>
    <property type="match status" value="1"/>
</dbReference>
<dbReference type="AlphaFoldDB" id="A0A1G4NU99"/>
<gene>
    <name evidence="15 18" type="primary">ftsH</name>
    <name evidence="18" type="ORF">HV00480_196</name>
</gene>
<evidence type="ECO:0000313" key="18">
    <source>
        <dbReference type="EMBL" id="SCW22238.1"/>
    </source>
</evidence>
<dbReference type="HAMAP" id="MF_01458">
    <property type="entry name" value="FtsH"/>
    <property type="match status" value="1"/>
</dbReference>
<evidence type="ECO:0000256" key="13">
    <source>
        <dbReference type="ARBA" id="ARBA00023078"/>
    </source>
</evidence>
<name>A0A1G4NU99_9FLOR</name>
<keyword evidence="18" id="KW-0934">Plastid</keyword>
<feature type="domain" description="CARD" evidence="17">
    <location>
        <begin position="564"/>
        <end position="629"/>
    </location>
</feature>
<dbReference type="InterPro" id="IPR005936">
    <property type="entry name" value="FtsH"/>
</dbReference>
<dbReference type="InterPro" id="IPR003593">
    <property type="entry name" value="AAA+_ATPase"/>
</dbReference>
<dbReference type="GO" id="GO:0004222">
    <property type="term" value="F:metalloendopeptidase activity"/>
    <property type="evidence" value="ECO:0007669"/>
    <property type="project" value="InterPro"/>
</dbReference>
<evidence type="ECO:0000256" key="7">
    <source>
        <dbReference type="ARBA" id="ARBA00022741"/>
    </source>
</evidence>
<evidence type="ECO:0000256" key="6">
    <source>
        <dbReference type="ARBA" id="ARBA00022723"/>
    </source>
</evidence>
<dbReference type="InterPro" id="IPR027417">
    <property type="entry name" value="P-loop_NTPase"/>
</dbReference>
<feature type="binding site" evidence="15">
    <location>
        <begin position="213"/>
        <end position="220"/>
    </location>
    <ligand>
        <name>ATP</name>
        <dbReference type="ChEBI" id="CHEBI:30616"/>
    </ligand>
</feature>
<keyword evidence="13 15" id="KW-0793">Thylakoid</keyword>
<dbReference type="RefSeq" id="YP_009313984.1">
    <property type="nucleotide sequence ID" value="NC_031659.1"/>
</dbReference>
<dbReference type="InterPro" id="IPR001315">
    <property type="entry name" value="CARD"/>
</dbReference>
<dbReference type="PANTHER" id="PTHR23076">
    <property type="entry name" value="METALLOPROTEASE M41 FTSH"/>
    <property type="match status" value="1"/>
</dbReference>
<dbReference type="InterPro" id="IPR037219">
    <property type="entry name" value="Peptidase_M41-like"/>
</dbReference>
<dbReference type="GO" id="GO:0008270">
    <property type="term" value="F:zinc ion binding"/>
    <property type="evidence" value="ECO:0007669"/>
    <property type="project" value="UniProtKB-UniRule"/>
</dbReference>
<feature type="binding site" evidence="15">
    <location>
        <position position="512"/>
    </location>
    <ligand>
        <name>Zn(2+)</name>
        <dbReference type="ChEBI" id="CHEBI:29105"/>
        <note>catalytic</note>
    </ligand>
</feature>
<geneLocation type="chloroplast" evidence="18"/>
<keyword evidence="11 15" id="KW-1133">Transmembrane helix</keyword>
<dbReference type="Gene3D" id="3.40.50.300">
    <property type="entry name" value="P-loop containing nucleotide triphosphate hydrolases"/>
    <property type="match status" value="1"/>
</dbReference>
<keyword evidence="5 15" id="KW-0812">Transmembrane</keyword>
<dbReference type="InterPro" id="IPR003959">
    <property type="entry name" value="ATPase_AAA_core"/>
</dbReference>
<comment type="similarity">
    <text evidence="2 15">In the C-terminal section; belongs to the peptidase M41 family.</text>
</comment>
<keyword evidence="10 15" id="KW-0067">ATP-binding</keyword>
<dbReference type="InterPro" id="IPR041569">
    <property type="entry name" value="AAA_lid_3"/>
</dbReference>
<proteinExistence type="inferred from homology"/>
<evidence type="ECO:0000256" key="3">
    <source>
        <dbReference type="ARBA" id="ARBA00010550"/>
    </source>
</evidence>
<evidence type="ECO:0000256" key="4">
    <source>
        <dbReference type="ARBA" id="ARBA00022670"/>
    </source>
</evidence>
<keyword evidence="12 15" id="KW-0482">Metalloprotease</keyword>
<evidence type="ECO:0000256" key="9">
    <source>
        <dbReference type="ARBA" id="ARBA00022833"/>
    </source>
</evidence>
<dbReference type="Pfam" id="PF06480">
    <property type="entry name" value="FtsH_ext"/>
    <property type="match status" value="1"/>
</dbReference>
<feature type="transmembrane region" description="Helical" evidence="15">
    <location>
        <begin position="117"/>
        <end position="139"/>
    </location>
</feature>
<accession>A0A1G4NU99</accession>
<comment type="similarity">
    <text evidence="15">In the central section; belongs to the AAA ATPase family.</text>
</comment>
<dbReference type="FunFam" id="1.20.58.760:FF:000001">
    <property type="entry name" value="ATP-dependent zinc metalloprotease FtsH"/>
    <property type="match status" value="1"/>
</dbReference>
<comment type="subunit">
    <text evidence="15">Homohexamer.</text>
</comment>
<keyword evidence="8 15" id="KW-0378">Hydrolase</keyword>
<organism evidence="18">
    <name type="scientific">Hommersandiophycus borowitzkae</name>
    <dbReference type="NCBI Taxonomy" id="268573"/>
    <lineage>
        <taxon>Eukaryota</taxon>
        <taxon>Rhodophyta</taxon>
        <taxon>Florideophyceae</taxon>
        <taxon>Nemaliophycidae</taxon>
        <taxon>Nemaliales</taxon>
        <taxon>Liagoraceae</taxon>
        <taxon>Hommersandiophycus</taxon>
    </lineage>
</organism>
<feature type="binding site" evidence="15">
    <location>
        <position position="434"/>
    </location>
    <ligand>
        <name>Zn(2+)</name>
        <dbReference type="ChEBI" id="CHEBI:29105"/>
        <note>catalytic</note>
    </ligand>
</feature>
<comment type="similarity">
    <text evidence="3">In the N-terminal section; belongs to the AAA ATPase family.</text>
</comment>
<dbReference type="InterPro" id="IPR000642">
    <property type="entry name" value="Peptidase_M41"/>
</dbReference>
<dbReference type="FunFam" id="1.10.8.60:FF:000001">
    <property type="entry name" value="ATP-dependent zinc metalloprotease FtsH"/>
    <property type="match status" value="1"/>
</dbReference>
<sequence length="629" mass="68755">MKVSWKTIMLWSLPFLVIGFFVWQGFLTPNTSELNNNVASSRMTYGRFLEYLDMGWIKKVDMYDNGHTAIVEAMGPELGNRVQKIRVELPASAPELITKLRQAQIDIDAHPSKNNSAVLNLIGNLFFPLLFIGGLAILFRRSNNNPGGPGQAMSFGKSKALFQMEAKTGVVFNDVAGVDEAKEEFQEVVTFLKEPDSFTAVGAKIPKGVLLVGPPGTGKTLLAKAIAGEANVPFFSISGSEFVEMFVGVGASRVRDLFKKAKENAPCIVFIDEIDAVGRQRGTGIGGGNDEREQTLNQLLTEMDGFEGNTGIIVIAATNRADILDSALLRPGRFDRQVSVDVPDLNGRLAILQVHAKNKKMNTDISIKTIARRTPGFSGADLANLLNEAAILTARRRKDSITISEVDASIDRVVAGMEGTPLVNSKSKRLIAYHEVGHAVIGTLLAEHDPVQKVTLIPRGQARGLTWFIPNEDQSLISRGQIKARIMGALGGRAAEEVVFGNTEVTTGASNDLQQVTSMARQMVTRFGMSNIGPLSLESEDSNPFLGRGMTSGNEYSDEIAIKIDQQVQDIVNQCHLQVLDMITDNRVVIDTLVDLLIEKETIDGQQLEEIINEYTQVPKKQDYIKQLV</sequence>
<dbReference type="FunFam" id="3.40.50.300:FF:000001">
    <property type="entry name" value="ATP-dependent zinc metalloprotease FtsH"/>
    <property type="match status" value="1"/>
</dbReference>
<dbReference type="Pfam" id="PF17862">
    <property type="entry name" value="AAA_lid_3"/>
    <property type="match status" value="1"/>
</dbReference>
<keyword evidence="18" id="KW-0150">Chloroplast</keyword>
<evidence type="ECO:0000256" key="1">
    <source>
        <dbReference type="ARBA" id="ARBA00004370"/>
    </source>
</evidence>
<dbReference type="SUPFAM" id="SSF52540">
    <property type="entry name" value="P-loop containing nucleoside triphosphate hydrolases"/>
    <property type="match status" value="1"/>
</dbReference>
<dbReference type="GO" id="GO:0006508">
    <property type="term" value="P:proteolysis"/>
    <property type="evidence" value="ECO:0007669"/>
    <property type="project" value="UniProtKB-KW"/>
</dbReference>
<evidence type="ECO:0000256" key="14">
    <source>
        <dbReference type="ARBA" id="ARBA00023136"/>
    </source>
</evidence>
<dbReference type="GO" id="GO:0010304">
    <property type="term" value="P:PSII associated light-harvesting complex II catabolic process"/>
    <property type="evidence" value="ECO:0007669"/>
    <property type="project" value="UniProtKB-ARBA"/>
</dbReference>
<feature type="active site" evidence="15">
    <location>
        <position position="435"/>
    </location>
</feature>
<comment type="function">
    <text evidence="15">Acts as a processive, ATP-dependent zinc metallopeptidase.</text>
</comment>
<keyword evidence="6 15" id="KW-0479">Metal-binding</keyword>
<evidence type="ECO:0000256" key="16">
    <source>
        <dbReference type="RuleBase" id="RU003651"/>
    </source>
</evidence>
<comment type="similarity">
    <text evidence="16">Belongs to the AAA ATPase family.</text>
</comment>
<feature type="transmembrane region" description="Helical" evidence="15">
    <location>
        <begin position="7"/>
        <end position="26"/>
    </location>
</feature>
<dbReference type="Gene3D" id="1.10.8.60">
    <property type="match status" value="1"/>
</dbReference>
<dbReference type="Gene3D" id="1.20.58.760">
    <property type="entry name" value="Peptidase M41"/>
    <property type="match status" value="1"/>
</dbReference>
<dbReference type="GO" id="GO:0005524">
    <property type="term" value="F:ATP binding"/>
    <property type="evidence" value="ECO:0007669"/>
    <property type="project" value="UniProtKB-UniRule"/>
</dbReference>
<keyword evidence="18" id="KW-0132">Cell division</keyword>
<evidence type="ECO:0000256" key="5">
    <source>
        <dbReference type="ARBA" id="ARBA00022692"/>
    </source>
</evidence>
<dbReference type="EMBL" id="LT622867">
    <property type="protein sequence ID" value="SCW22238.1"/>
    <property type="molecule type" value="Genomic_DNA"/>
</dbReference>
<evidence type="ECO:0000256" key="10">
    <source>
        <dbReference type="ARBA" id="ARBA00022840"/>
    </source>
</evidence>
<evidence type="ECO:0000256" key="11">
    <source>
        <dbReference type="ARBA" id="ARBA00022989"/>
    </source>
</evidence>
<dbReference type="GO" id="GO:0016887">
    <property type="term" value="F:ATP hydrolysis activity"/>
    <property type="evidence" value="ECO:0007669"/>
    <property type="project" value="UniProtKB-UniRule"/>
</dbReference>
<comment type="subcellular location">
    <subcellularLocation>
        <location evidence="1">Membrane</location>
    </subcellularLocation>
    <subcellularLocation>
        <location evidence="15">Plastid</location>
        <location evidence="15">Chloroplast thylakoid membrane</location>
        <topology evidence="15">Multi-pass membrane protein</topology>
        <orientation evidence="15">Stromal side</orientation>
    </subcellularLocation>
</comment>
<dbReference type="GO" id="GO:0004176">
    <property type="term" value="F:ATP-dependent peptidase activity"/>
    <property type="evidence" value="ECO:0007669"/>
    <property type="project" value="InterPro"/>
</dbReference>
<reference evidence="18" key="2">
    <citation type="submission" date="2016-10" db="EMBL/GenBank/DDBJ databases">
        <authorList>
            <person name="de Groot N.N."/>
        </authorList>
    </citation>
    <scope>NUCLEOTIDE SEQUENCE</scope>
    <source>
        <strain evidence="18">HV00480</strain>
    </source>
</reference>
<keyword evidence="14 15" id="KW-0472">Membrane</keyword>
<dbReference type="InterPro" id="IPR003960">
    <property type="entry name" value="ATPase_AAA_CS"/>
</dbReference>
<evidence type="ECO:0000256" key="12">
    <source>
        <dbReference type="ARBA" id="ARBA00023049"/>
    </source>
</evidence>
<evidence type="ECO:0000256" key="2">
    <source>
        <dbReference type="ARBA" id="ARBA00010044"/>
    </source>
</evidence>
<dbReference type="CDD" id="cd19501">
    <property type="entry name" value="RecA-like_FtsH"/>
    <property type="match status" value="1"/>
</dbReference>
<dbReference type="SMART" id="SM00382">
    <property type="entry name" value="AAA"/>
    <property type="match status" value="1"/>
</dbReference>
<dbReference type="EC" id="3.4.24.-" evidence="15"/>
<protein>
    <recommendedName>
        <fullName evidence="15">ATP-dependent zinc metalloprotease FtsH</fullName>
        <ecNumber evidence="15">3.4.24.-</ecNumber>
    </recommendedName>
</protein>
<keyword evidence="7 15" id="KW-0547">Nucleotide-binding</keyword>
<dbReference type="GeneID" id="29999007"/>
<dbReference type="Pfam" id="PF00004">
    <property type="entry name" value="AAA"/>
    <property type="match status" value="1"/>
</dbReference>
<dbReference type="PROSITE" id="PS00674">
    <property type="entry name" value="AAA"/>
    <property type="match status" value="1"/>
</dbReference>
<comment type="cofactor">
    <cofactor evidence="15">
        <name>Zn(2+)</name>
        <dbReference type="ChEBI" id="CHEBI:29105"/>
    </cofactor>
    <text evidence="15">Binds 1 zinc ion per subunit.</text>
</comment>
<evidence type="ECO:0000256" key="8">
    <source>
        <dbReference type="ARBA" id="ARBA00022801"/>
    </source>
</evidence>
<keyword evidence="9 15" id="KW-0862">Zinc</keyword>
<reference evidence="18" key="1">
    <citation type="submission" date="2016-10" db="EMBL/GenBank/DDBJ databases">
        <title>Chloroplast genomes as a tool to resolve red algal phylogenies: a case study in the Nemaliales.</title>
        <authorList>
            <person name="Costa J.F."/>
            <person name="Lin S.M."/>
            <person name="Macaya E.C."/>
            <person name="Fernandez-Garcia C."/>
            <person name="Verbruggen H."/>
        </authorList>
    </citation>
    <scope>NUCLEOTIDE SEQUENCE</scope>
    <source>
        <strain evidence="18">HV00480</strain>
    </source>
</reference>
<dbReference type="Pfam" id="PF01434">
    <property type="entry name" value="Peptidase_M41"/>
    <property type="match status" value="1"/>
</dbReference>
<dbReference type="PANTHER" id="PTHR23076:SF139">
    <property type="entry name" value="ATP-DEPENDENT ZINC METALLOPROTEASE FTSH 2, CHLOROPLASTIC"/>
    <property type="match status" value="1"/>
</dbReference>
<dbReference type="InterPro" id="IPR011546">
    <property type="entry name" value="Pept_M41_FtsH_extracell"/>
</dbReference>
<keyword evidence="4 15" id="KW-0645">Protease</keyword>
<dbReference type="GO" id="GO:0009535">
    <property type="term" value="C:chloroplast thylakoid membrane"/>
    <property type="evidence" value="ECO:0007669"/>
    <property type="project" value="UniProtKB-SubCell"/>
</dbReference>